<feature type="region of interest" description="Disordered" evidence="2">
    <location>
        <begin position="1"/>
        <end position="36"/>
    </location>
</feature>
<keyword evidence="4" id="KW-1185">Reference proteome</keyword>
<evidence type="ECO:0000256" key="2">
    <source>
        <dbReference type="SAM" id="MobiDB-lite"/>
    </source>
</evidence>
<comment type="caution">
    <text evidence="3">The sequence shown here is derived from an EMBL/GenBank/DDBJ whole genome shotgun (WGS) entry which is preliminary data.</text>
</comment>
<keyword evidence="1" id="KW-0175">Coiled coil</keyword>
<feature type="compositionally biased region" description="Basic and acidic residues" evidence="2">
    <location>
        <begin position="826"/>
        <end position="835"/>
    </location>
</feature>
<evidence type="ECO:0000256" key="1">
    <source>
        <dbReference type="SAM" id="Coils"/>
    </source>
</evidence>
<name>A0AAD2D6X0_EUPCR</name>
<organism evidence="3 4">
    <name type="scientific">Euplotes crassus</name>
    <dbReference type="NCBI Taxonomy" id="5936"/>
    <lineage>
        <taxon>Eukaryota</taxon>
        <taxon>Sar</taxon>
        <taxon>Alveolata</taxon>
        <taxon>Ciliophora</taxon>
        <taxon>Intramacronucleata</taxon>
        <taxon>Spirotrichea</taxon>
        <taxon>Hypotrichia</taxon>
        <taxon>Euplotida</taxon>
        <taxon>Euplotidae</taxon>
        <taxon>Moneuplotes</taxon>
    </lineage>
</organism>
<feature type="compositionally biased region" description="Basic and acidic residues" evidence="2">
    <location>
        <begin position="602"/>
        <end position="616"/>
    </location>
</feature>
<dbReference type="EMBL" id="CAMPGE010024163">
    <property type="protein sequence ID" value="CAI2382025.1"/>
    <property type="molecule type" value="Genomic_DNA"/>
</dbReference>
<reference evidence="3" key="1">
    <citation type="submission" date="2023-07" db="EMBL/GenBank/DDBJ databases">
        <authorList>
            <consortium name="AG Swart"/>
            <person name="Singh M."/>
            <person name="Singh A."/>
            <person name="Seah K."/>
            <person name="Emmerich C."/>
        </authorList>
    </citation>
    <scope>NUCLEOTIDE SEQUENCE</scope>
    <source>
        <strain evidence="3">DP1</strain>
    </source>
</reference>
<accession>A0AAD2D6X0</accession>
<feature type="region of interest" description="Disordered" evidence="2">
    <location>
        <begin position="673"/>
        <end position="706"/>
    </location>
</feature>
<dbReference type="AlphaFoldDB" id="A0AAD2D6X0"/>
<feature type="compositionally biased region" description="Polar residues" evidence="2">
    <location>
        <begin position="687"/>
        <end position="700"/>
    </location>
</feature>
<protein>
    <submittedName>
        <fullName evidence="3">Uncharacterized protein</fullName>
    </submittedName>
</protein>
<feature type="region of interest" description="Disordered" evidence="2">
    <location>
        <begin position="809"/>
        <end position="835"/>
    </location>
</feature>
<feature type="region of interest" description="Disordered" evidence="2">
    <location>
        <begin position="581"/>
        <end position="626"/>
    </location>
</feature>
<evidence type="ECO:0000313" key="4">
    <source>
        <dbReference type="Proteomes" id="UP001295684"/>
    </source>
</evidence>
<feature type="coiled-coil region" evidence="1">
    <location>
        <begin position="130"/>
        <end position="204"/>
    </location>
</feature>
<feature type="compositionally biased region" description="Basic and acidic residues" evidence="2">
    <location>
        <begin position="9"/>
        <end position="36"/>
    </location>
</feature>
<evidence type="ECO:0000313" key="3">
    <source>
        <dbReference type="EMBL" id="CAI2382025.1"/>
    </source>
</evidence>
<proteinExistence type="predicted"/>
<feature type="coiled-coil region" evidence="1">
    <location>
        <begin position="238"/>
        <end position="314"/>
    </location>
</feature>
<sequence length="856" mass="99037">MLYPNECEAEQHSEPYNDKTHNSDSTKMNQEKHEVKDSIPAFYSSLKSLKSSDKEGCCSCSQNTFAFNTHLKSSSPQQTVMFDKSPQRPCSSNCDSYMIDERKKLFELERQVSYLMSDNTNLHDQKEKMELSHNKEIANLKDKLEQEKEEMKKQFQKYCQDIRDMYDTEKETLKDKIHKLMNELAQNEREKDNTKDAMQNSLKEVNHLYGQKVDYLQKELLETRTEANTRLIVLTSDLNEAQKAFKKSEETILNLKKKLRESKYQYEISQKAASYRLEKSEKRANEVDKYQEENKKLKKDLKTAKVRLRSTSKEKQFAESSASKCGLASKLLGFSEAQNSSSKRDRSQTEYNCSSTNKTDVNSVEYQEIKIRILQNTIYNVVKENAMLRLKMEEMDTLETDHNKEKERLNLATRIANKELKILKLFRECTKKVTCSLCSNSMSPNFFYQHECILALAGNNDPVLEDIQKDAEKILFKEYSTASIDMKDSIIKTEKIPNHDRNFPKCVSPIDKKTEHANEYLDAPFFNNLVLESDTEVVNIDSHDLTDEGILKRLKTDNSSYYQTNNLKSVIPNSCQLNYETTRMSDKSKKTGKKSLGRRGSLPRDTKNSKKIDTSKRSCKSRNKNNEFTRVLSERILETTGKSRLNGTRSKVAKLNLYPSMIESKMINQFAHMKNSPSKHHKRTRNNSEFRSMNSNDTRNKTAKTCKTQKKLITSLKNCEPEISDSNATTRLSSIRANLLNTKYKYMNTKKPSVKKDKTAQGISYSYQRKFVKENIPAKTTKKEVLKSSINLRIGEDREREIGLREDSLLSTPTQGGDLTITSENGETKPSEKVQRKVHEYNGKRAFGMLQKMKNK</sequence>
<feature type="compositionally biased region" description="Polar residues" evidence="2">
    <location>
        <begin position="809"/>
        <end position="825"/>
    </location>
</feature>
<gene>
    <name evidence="3" type="ORF">ECRASSUSDP1_LOCUS23492</name>
</gene>
<dbReference type="Proteomes" id="UP001295684">
    <property type="component" value="Unassembled WGS sequence"/>
</dbReference>